<sequence>MDRLLEQLEEEITTLVDRISHYQPIEECSRSILQLDRDAVAALEELREHYNACRRLEALKVESAQLDNEINETLVGLSECRKLLETKPVHDKAGEPIAADVLLNYATKITRFTKKLPGIEVLPWPTEDQIRKGMLATLAVQRQEEQLEQAQEADELEETKPEQQQHQQPVPKADPEVKNALRPRQSAPKQLINLDLDSDSD</sequence>
<dbReference type="OrthoDB" id="1929813at2759"/>
<evidence type="ECO:0000313" key="11">
    <source>
        <dbReference type="Proteomes" id="UP000238350"/>
    </source>
</evidence>
<dbReference type="GO" id="GO:0006357">
    <property type="term" value="P:regulation of transcription by RNA polymerase II"/>
    <property type="evidence" value="ECO:0007669"/>
    <property type="project" value="InterPro"/>
</dbReference>
<evidence type="ECO:0000256" key="6">
    <source>
        <dbReference type="ARBA" id="ARBA00023242"/>
    </source>
</evidence>
<evidence type="ECO:0000256" key="3">
    <source>
        <dbReference type="ARBA" id="ARBA00020629"/>
    </source>
</evidence>
<accession>A0A2T0FE12</accession>
<comment type="caution">
    <text evidence="10">The sequence shown here is derived from an EMBL/GenBank/DDBJ whole genome shotgun (WGS) entry which is preliminary data.</text>
</comment>
<keyword evidence="6 8" id="KW-0539">Nucleus</keyword>
<name>A0A2T0FE12_9ASCO</name>
<dbReference type="AlphaFoldDB" id="A0A2T0FE12"/>
<keyword evidence="4 8" id="KW-0805">Transcription regulation</keyword>
<comment type="subcellular location">
    <subcellularLocation>
        <location evidence="1 8">Nucleus</location>
    </subcellularLocation>
</comment>
<evidence type="ECO:0000256" key="2">
    <source>
        <dbReference type="ARBA" id="ARBA00009626"/>
    </source>
</evidence>
<evidence type="ECO:0000256" key="7">
    <source>
        <dbReference type="ARBA" id="ARBA00031257"/>
    </source>
</evidence>
<organism evidence="10 11">
    <name type="scientific">Wickerhamiella sorbophila</name>
    <dbReference type="NCBI Taxonomy" id="45607"/>
    <lineage>
        <taxon>Eukaryota</taxon>
        <taxon>Fungi</taxon>
        <taxon>Dikarya</taxon>
        <taxon>Ascomycota</taxon>
        <taxon>Saccharomycotina</taxon>
        <taxon>Dipodascomycetes</taxon>
        <taxon>Dipodascales</taxon>
        <taxon>Trichomonascaceae</taxon>
        <taxon>Wickerhamiella</taxon>
    </lineage>
</organism>
<proteinExistence type="inferred from homology"/>
<evidence type="ECO:0000256" key="9">
    <source>
        <dbReference type="SAM" id="MobiDB-lite"/>
    </source>
</evidence>
<protein>
    <recommendedName>
        <fullName evidence="3 8">Mediator of RNA polymerase II transcription subunit 4</fullName>
    </recommendedName>
    <alternativeName>
        <fullName evidence="7 8">Mediator complex subunit 4</fullName>
    </alternativeName>
</protein>
<dbReference type="GO" id="GO:0003712">
    <property type="term" value="F:transcription coregulator activity"/>
    <property type="evidence" value="ECO:0007669"/>
    <property type="project" value="InterPro"/>
</dbReference>
<evidence type="ECO:0000256" key="4">
    <source>
        <dbReference type="ARBA" id="ARBA00023015"/>
    </source>
</evidence>
<dbReference type="EMBL" id="NDIQ01000001">
    <property type="protein sequence ID" value="PRT53248.1"/>
    <property type="molecule type" value="Genomic_DNA"/>
</dbReference>
<evidence type="ECO:0000256" key="1">
    <source>
        <dbReference type="ARBA" id="ARBA00004123"/>
    </source>
</evidence>
<keyword evidence="5 8" id="KW-0804">Transcription</keyword>
<reference evidence="10 11" key="1">
    <citation type="submission" date="2017-04" db="EMBL/GenBank/DDBJ databases">
        <title>Genome sequencing of [Candida] sorbophila.</title>
        <authorList>
            <person name="Ahn J.O."/>
        </authorList>
    </citation>
    <scope>NUCLEOTIDE SEQUENCE [LARGE SCALE GENOMIC DNA]</scope>
    <source>
        <strain evidence="10 11">DS02</strain>
    </source>
</reference>
<dbReference type="InterPro" id="IPR019258">
    <property type="entry name" value="Mediator_Med4"/>
</dbReference>
<dbReference type="Pfam" id="PF10018">
    <property type="entry name" value="Med4"/>
    <property type="match status" value="1"/>
</dbReference>
<dbReference type="GO" id="GO:0016592">
    <property type="term" value="C:mediator complex"/>
    <property type="evidence" value="ECO:0007669"/>
    <property type="project" value="InterPro"/>
</dbReference>
<evidence type="ECO:0000256" key="8">
    <source>
        <dbReference type="RuleBase" id="RU364141"/>
    </source>
</evidence>
<dbReference type="Proteomes" id="UP000238350">
    <property type="component" value="Unassembled WGS sequence"/>
</dbReference>
<comment type="function">
    <text evidence="8">Component of the Mediator complex, a coactivator involved in the regulated transcription of nearly all RNA polymerase II-dependent genes. Mediator functions as a bridge to convey information from gene-specific regulatory proteins to the basal RNA polymerase II transcription machinery. Mediator is recruited to promoters by direct interactions with regulatory proteins and serves as a scaffold for the assembly of a functional preinitiation complex with RNA polymerase II and the general transcription factors.</text>
</comment>
<feature type="region of interest" description="Disordered" evidence="9">
    <location>
        <begin position="145"/>
        <end position="201"/>
    </location>
</feature>
<keyword evidence="8" id="KW-0010">Activator</keyword>
<evidence type="ECO:0000256" key="5">
    <source>
        <dbReference type="ARBA" id="ARBA00023163"/>
    </source>
</evidence>
<gene>
    <name evidence="8" type="primary">MED4</name>
    <name evidence="10" type="ORF">B9G98_00868</name>
</gene>
<evidence type="ECO:0000313" key="10">
    <source>
        <dbReference type="EMBL" id="PRT53248.1"/>
    </source>
</evidence>
<dbReference type="STRING" id="45607.A0A2T0FE12"/>
<keyword evidence="11" id="KW-1185">Reference proteome</keyword>
<comment type="similarity">
    <text evidence="2 8">Belongs to the Mediator complex subunit 4 family.</text>
</comment>
<comment type="subunit">
    <text evidence="8">Component of the Mediator complex.</text>
</comment>